<evidence type="ECO:0000256" key="4">
    <source>
        <dbReference type="ARBA" id="ARBA00022692"/>
    </source>
</evidence>
<dbReference type="Gene3D" id="1.10.150.50">
    <property type="entry name" value="Transcription Factor, Ets-1"/>
    <property type="match status" value="1"/>
</dbReference>
<dbReference type="EnsemblMetazoa" id="MDOA003051-RA">
    <property type="protein sequence ID" value="MDOA003051-PA"/>
    <property type="gene ID" value="MDOA003051"/>
</dbReference>
<sequence>MNNLEEKSRFPRNLPVINTNNYNDNTETADENKNSTNNDNVGAEAKNCEEEINSETVLQWQVSDVMDWARNNKLNQDVINLIVLEEIDGPVLLCLSEEDVRDFRYRLNYNLRFGELKKLWCKIYQLQQICHYNNYSYGAGTASAAATTTTSMHIHNQHHHLSATKSSNLRNNLRLEGSPSHHQHHHNPRNAGVTSLNAPPAFVLAGGGGVGCSSVYHHHGCNGRTNCNIPCSALLDTFNDCDSCAPEVSSVSEGCSANIPPEFFKTAISLGYSFLVTWITSFVMVIVHERVPDMKKYPPLPDIFLDNVPHIPWAFHMCEITGTLLFSIWACVCIFHKCRMVILRRFFALAGTVFLLRCVTMLITSLSVPGTHLQCNQNDYAIDDTALTLTEALSLRISRAYTIWSGLGMSIQGVRTCGDYMFSGHTVALTLLNFFITEYTPRNLYFLHTLSWLLNMFGIFFILAAHEHYSIDVFVAFYITSRLFLYYHTLANNQALMQRDSNRTRIWFPMFSYFESSVDGIIPNEFDSCSEIMDKLLHLLIEIKDNVMLTTHRLWVETPYLNISSRNVLFVPRIMLTAKQRNAATSTTITASNTPTAMTSSPRATEFCQKPYEEDGGELMKKSFPNVPRTSDDVKVKKVSMAEVSSAKKQTNEQTPQTPLTNNNNNNNRNDGGKTIKLS</sequence>
<dbReference type="SUPFAM" id="SSF47769">
    <property type="entry name" value="SAM/Pointed domain"/>
    <property type="match status" value="1"/>
</dbReference>
<feature type="transmembrane region" description="Helical" evidence="10">
    <location>
        <begin position="469"/>
        <end position="487"/>
    </location>
</feature>
<feature type="transmembrane region" description="Helical" evidence="10">
    <location>
        <begin position="270"/>
        <end position="291"/>
    </location>
</feature>
<feature type="region of interest" description="Disordered" evidence="9">
    <location>
        <begin position="616"/>
        <end position="679"/>
    </location>
</feature>
<dbReference type="GO" id="GO:0000139">
    <property type="term" value="C:Golgi membrane"/>
    <property type="evidence" value="ECO:0007669"/>
    <property type="project" value="TreeGrafter"/>
</dbReference>
<evidence type="ECO:0000313" key="12">
    <source>
        <dbReference type="EnsemblMetazoa" id="MDOA003051-PA"/>
    </source>
</evidence>
<comment type="subcellular location">
    <subcellularLocation>
        <location evidence="1">Membrane</location>
        <topology evidence="1">Multi-pass membrane protein</topology>
    </subcellularLocation>
</comment>
<feature type="transmembrane region" description="Helical" evidence="10">
    <location>
        <begin position="311"/>
        <end position="335"/>
    </location>
</feature>
<accession>A0A1I8MB21</accession>
<name>A0A1I8MB21_MUSDO</name>
<feature type="region of interest" description="Disordered" evidence="9">
    <location>
        <begin position="1"/>
        <end position="41"/>
    </location>
</feature>
<dbReference type="InterPro" id="IPR045221">
    <property type="entry name" value="Sphingomyelin_synth-like"/>
</dbReference>
<dbReference type="InterPro" id="IPR013761">
    <property type="entry name" value="SAM/pointed_sf"/>
</dbReference>
<evidence type="ECO:0000256" key="5">
    <source>
        <dbReference type="ARBA" id="ARBA00022919"/>
    </source>
</evidence>
<reference evidence="12" key="1">
    <citation type="submission" date="2020-05" db="UniProtKB">
        <authorList>
            <consortium name="EnsemblMetazoa"/>
        </authorList>
    </citation>
    <scope>IDENTIFICATION</scope>
    <source>
        <strain evidence="12">Aabys</strain>
    </source>
</reference>
<keyword evidence="6 10" id="KW-1133">Transmembrane helix</keyword>
<keyword evidence="8 10" id="KW-0472">Membrane</keyword>
<dbReference type="GO" id="GO:0047493">
    <property type="term" value="F:ceramide cholinephosphotransferase activity"/>
    <property type="evidence" value="ECO:0007669"/>
    <property type="project" value="TreeGrafter"/>
</dbReference>
<evidence type="ECO:0000256" key="8">
    <source>
        <dbReference type="ARBA" id="ARBA00023136"/>
    </source>
</evidence>
<dbReference type="eggNOG" id="KOG3058">
    <property type="taxonomic scope" value="Eukaryota"/>
</dbReference>
<feature type="domain" description="Sphingomyelin synthase-like" evidence="11">
    <location>
        <begin position="416"/>
        <end position="489"/>
    </location>
</feature>
<evidence type="ECO:0000256" key="1">
    <source>
        <dbReference type="ARBA" id="ARBA00004141"/>
    </source>
</evidence>
<feature type="transmembrane region" description="Helical" evidence="10">
    <location>
        <begin position="444"/>
        <end position="463"/>
    </location>
</feature>
<organism evidence="12">
    <name type="scientific">Musca domestica</name>
    <name type="common">House fly</name>
    <dbReference type="NCBI Taxonomy" id="7370"/>
    <lineage>
        <taxon>Eukaryota</taxon>
        <taxon>Metazoa</taxon>
        <taxon>Ecdysozoa</taxon>
        <taxon>Arthropoda</taxon>
        <taxon>Hexapoda</taxon>
        <taxon>Insecta</taxon>
        <taxon>Pterygota</taxon>
        <taxon>Neoptera</taxon>
        <taxon>Endopterygota</taxon>
        <taxon>Diptera</taxon>
        <taxon>Brachycera</taxon>
        <taxon>Muscomorpha</taxon>
        <taxon>Muscoidea</taxon>
        <taxon>Muscidae</taxon>
        <taxon>Musca</taxon>
    </lineage>
</organism>
<dbReference type="Pfam" id="PF14360">
    <property type="entry name" value="PAP2_C"/>
    <property type="match status" value="1"/>
</dbReference>
<dbReference type="PANTHER" id="PTHR21290:SF25">
    <property type="entry name" value="SPHINGOMYELIN SYNTHASE-RELATED PROTEIN 1"/>
    <property type="match status" value="1"/>
</dbReference>
<dbReference type="OrthoDB" id="422827at2759"/>
<protein>
    <recommendedName>
        <fullName evidence="11">Sphingomyelin synthase-like domain-containing protein</fullName>
    </recommendedName>
</protein>
<evidence type="ECO:0000259" key="11">
    <source>
        <dbReference type="Pfam" id="PF14360"/>
    </source>
</evidence>
<keyword evidence="7" id="KW-0443">Lipid metabolism</keyword>
<dbReference type="VEuPathDB" id="VectorBase:MDOA003051"/>
<keyword evidence="5" id="KW-0746">Sphingolipid metabolism</keyword>
<keyword evidence="3" id="KW-0808">Transferase</keyword>
<feature type="compositionally biased region" description="Polar residues" evidence="9">
    <location>
        <begin position="16"/>
        <end position="26"/>
    </location>
</feature>
<evidence type="ECO:0000256" key="7">
    <source>
        <dbReference type="ARBA" id="ARBA00023098"/>
    </source>
</evidence>
<dbReference type="GO" id="GO:0005789">
    <property type="term" value="C:endoplasmic reticulum membrane"/>
    <property type="evidence" value="ECO:0007669"/>
    <property type="project" value="TreeGrafter"/>
</dbReference>
<dbReference type="VEuPathDB" id="VectorBase:MDOMA2_004769"/>
<dbReference type="STRING" id="7370.A0A1I8MB21"/>
<evidence type="ECO:0000256" key="9">
    <source>
        <dbReference type="SAM" id="MobiDB-lite"/>
    </source>
</evidence>
<dbReference type="KEGG" id="mde:101891709"/>
<feature type="transmembrane region" description="Helical" evidence="10">
    <location>
        <begin position="347"/>
        <end position="368"/>
    </location>
</feature>
<gene>
    <name evidence="12" type="primary">101891709</name>
</gene>
<dbReference type="PANTHER" id="PTHR21290">
    <property type="entry name" value="SPHINGOMYELIN SYNTHETASE"/>
    <property type="match status" value="1"/>
</dbReference>
<feature type="transmembrane region" description="Helical" evidence="10">
    <location>
        <begin position="420"/>
        <end position="437"/>
    </location>
</feature>
<dbReference type="GO" id="GO:0005886">
    <property type="term" value="C:plasma membrane"/>
    <property type="evidence" value="ECO:0007669"/>
    <property type="project" value="TreeGrafter"/>
</dbReference>
<proteinExistence type="inferred from homology"/>
<dbReference type="GO" id="GO:0046513">
    <property type="term" value="P:ceramide biosynthetic process"/>
    <property type="evidence" value="ECO:0007669"/>
    <property type="project" value="TreeGrafter"/>
</dbReference>
<feature type="compositionally biased region" description="Polar residues" evidence="9">
    <location>
        <begin position="647"/>
        <end position="661"/>
    </location>
</feature>
<comment type="similarity">
    <text evidence="2">Belongs to the sphingomyelin synthase family.</text>
</comment>
<evidence type="ECO:0000256" key="2">
    <source>
        <dbReference type="ARBA" id="ARBA00005441"/>
    </source>
</evidence>
<feature type="region of interest" description="Disordered" evidence="9">
    <location>
        <begin position="171"/>
        <end position="191"/>
    </location>
</feature>
<evidence type="ECO:0000256" key="3">
    <source>
        <dbReference type="ARBA" id="ARBA00022679"/>
    </source>
</evidence>
<dbReference type="InterPro" id="IPR025749">
    <property type="entry name" value="Sphingomyelin_synth-like_dom"/>
</dbReference>
<dbReference type="AlphaFoldDB" id="A0A1I8MB21"/>
<keyword evidence="4 10" id="KW-0812">Transmembrane</keyword>
<dbReference type="RefSeq" id="XP_005185650.2">
    <property type="nucleotide sequence ID" value="XM_005185593.4"/>
</dbReference>
<evidence type="ECO:0000256" key="10">
    <source>
        <dbReference type="SAM" id="Phobius"/>
    </source>
</evidence>
<dbReference type="GO" id="GO:0033188">
    <property type="term" value="F:sphingomyelin synthase activity"/>
    <property type="evidence" value="ECO:0007669"/>
    <property type="project" value="TreeGrafter"/>
</dbReference>
<evidence type="ECO:0000256" key="6">
    <source>
        <dbReference type="ARBA" id="ARBA00022989"/>
    </source>
</evidence>